<evidence type="ECO:0000313" key="2">
    <source>
        <dbReference type="Proteomes" id="UP000675881"/>
    </source>
</evidence>
<keyword evidence="2" id="KW-1185">Reference proteome</keyword>
<accession>A0A817F8M3</accession>
<proteinExistence type="predicted"/>
<sequence length="276" mass="31583">MPSEREAKKERNDFVDPILKANEETTPIPNYFAPAIVLDVVQLKFIGASVLTLFALADTLYRSKGAIGGTLDTDFCYILELVSELHKFSPLSCKILLNFRVILMVCRLCQLLTRRFFDFSVFPHDLSELVDIPFHIHTIFLFNAYFFIDLEIWNETKYGVNSSFVENRHGKGRPQRRSYRSRGAGFRIIINPRKRKGSPKSFKEIEGYLKLNATVEAKRLYGRASISLLSVYSAMSPKSYDEAMRKLTEAYDAPIKLADCYLTKATDKSQSDYILA</sequence>
<dbReference type="Proteomes" id="UP000675881">
    <property type="component" value="Unassembled WGS sequence"/>
</dbReference>
<comment type="caution">
    <text evidence="1">The sequence shown here is derived from an EMBL/GenBank/DDBJ whole genome shotgun (WGS) entry which is preliminary data.</text>
</comment>
<organism evidence="1 2">
    <name type="scientific">Lepeophtheirus salmonis</name>
    <name type="common">Salmon louse</name>
    <name type="synonym">Caligus salmonis</name>
    <dbReference type="NCBI Taxonomy" id="72036"/>
    <lineage>
        <taxon>Eukaryota</taxon>
        <taxon>Metazoa</taxon>
        <taxon>Ecdysozoa</taxon>
        <taxon>Arthropoda</taxon>
        <taxon>Crustacea</taxon>
        <taxon>Multicrustacea</taxon>
        <taxon>Hexanauplia</taxon>
        <taxon>Copepoda</taxon>
        <taxon>Siphonostomatoida</taxon>
        <taxon>Caligidae</taxon>
        <taxon>Lepeophtheirus</taxon>
    </lineage>
</organism>
<evidence type="ECO:0000313" key="1">
    <source>
        <dbReference type="EMBL" id="CAF2740887.1"/>
    </source>
</evidence>
<dbReference type="EMBL" id="CAJNVT010000007">
    <property type="protein sequence ID" value="CAF2740887.1"/>
    <property type="molecule type" value="Genomic_DNA"/>
</dbReference>
<protein>
    <submittedName>
        <fullName evidence="1">(salmon louse) hypothetical protein</fullName>
    </submittedName>
</protein>
<reference evidence="1" key="1">
    <citation type="submission" date="2021-02" db="EMBL/GenBank/DDBJ databases">
        <authorList>
            <person name="Bekaert M."/>
        </authorList>
    </citation>
    <scope>NUCLEOTIDE SEQUENCE</scope>
    <source>
        <strain evidence="1">IoA-00</strain>
    </source>
</reference>
<name>A0A817F8M3_LEPSM</name>
<gene>
    <name evidence="1" type="ORF">LSAA_37</name>
</gene>
<dbReference type="AlphaFoldDB" id="A0A817F8M3"/>